<organism evidence="1 2">
    <name type="scientific">Eretmocerus hayati</name>
    <dbReference type="NCBI Taxonomy" id="131215"/>
    <lineage>
        <taxon>Eukaryota</taxon>
        <taxon>Metazoa</taxon>
        <taxon>Ecdysozoa</taxon>
        <taxon>Arthropoda</taxon>
        <taxon>Hexapoda</taxon>
        <taxon>Insecta</taxon>
        <taxon>Pterygota</taxon>
        <taxon>Neoptera</taxon>
        <taxon>Endopterygota</taxon>
        <taxon>Hymenoptera</taxon>
        <taxon>Apocrita</taxon>
        <taxon>Proctotrupomorpha</taxon>
        <taxon>Chalcidoidea</taxon>
        <taxon>Aphelinidae</taxon>
        <taxon>Aphelininae</taxon>
        <taxon>Eretmocerus</taxon>
    </lineage>
</organism>
<accession>A0ACC2PVI8</accession>
<keyword evidence="2" id="KW-1185">Reference proteome</keyword>
<evidence type="ECO:0000313" key="1">
    <source>
        <dbReference type="EMBL" id="KAJ8686367.1"/>
    </source>
</evidence>
<comment type="caution">
    <text evidence="1">The sequence shown here is derived from an EMBL/GenBank/DDBJ whole genome shotgun (WGS) entry which is preliminary data.</text>
</comment>
<dbReference type="Proteomes" id="UP001239111">
    <property type="component" value="Chromosome 1"/>
</dbReference>
<evidence type="ECO:0000313" key="2">
    <source>
        <dbReference type="Proteomes" id="UP001239111"/>
    </source>
</evidence>
<sequence>MTGGGASMAYRGLSQHVNFDVIPDPEDRFSLEELIGEGTYGEVYSARDKETEDRVAIKILENVADNIEEIEEEFLVLRDLSVHPNIPAFHGIFLKRAKPAQEEDQLWFVMELCTGGSVTDLVQGLKRRGSRLSDDQIAYILRETVEALIYLHNNHCMHRDVKGHNILLTEDARVKLVDFGVSSHLAATHVRRNTSVGTPYWMAPEVREYTFKMTMEMFSSMEQNVPPK</sequence>
<dbReference type="EMBL" id="CM056741">
    <property type="protein sequence ID" value="KAJ8686367.1"/>
    <property type="molecule type" value="Genomic_DNA"/>
</dbReference>
<protein>
    <submittedName>
        <fullName evidence="1">Uncharacterized protein</fullName>
    </submittedName>
</protein>
<proteinExistence type="predicted"/>
<gene>
    <name evidence="1" type="ORF">QAD02_022161</name>
</gene>
<reference evidence="1" key="1">
    <citation type="submission" date="2023-04" db="EMBL/GenBank/DDBJ databases">
        <title>A chromosome-level genome assembly of the parasitoid wasp Eretmocerus hayati.</title>
        <authorList>
            <person name="Zhong Y."/>
            <person name="Liu S."/>
            <person name="Liu Y."/>
        </authorList>
    </citation>
    <scope>NUCLEOTIDE SEQUENCE</scope>
    <source>
        <strain evidence="1">ZJU_SS_LIU_2023</strain>
    </source>
</reference>
<name>A0ACC2PVI8_9HYME</name>